<keyword evidence="4" id="KW-1185">Reference proteome</keyword>
<evidence type="ECO:0000256" key="1">
    <source>
        <dbReference type="ARBA" id="ARBA00007613"/>
    </source>
</evidence>
<dbReference type="PROSITE" id="PS51257">
    <property type="entry name" value="PROKAR_LIPOPROTEIN"/>
    <property type="match status" value="1"/>
</dbReference>
<proteinExistence type="inferred from homology"/>
<keyword evidence="2" id="KW-0564">Palmitate</keyword>
<keyword evidence="2" id="KW-0449">Lipoprotein</keyword>
<comment type="subcellular location">
    <subcellularLocation>
        <location evidence="2">Cell membrane</location>
        <topology evidence="2">Lipid-anchor</topology>
    </subcellularLocation>
</comment>
<sequence length="465" mass="50519">MNKTLLSLCIAGLLSACAFTPDYTPPVTELPTSSVQAAISKQWWLQFNDEALNRLIESALKNNQNLALIQAKVDEARAVLGITSAEQLPRIGLNGSAGSATQSKELGVPAYTNAENYKLVGQVSWELDIWGRVRNLSAAARDDLFATQYNQDAAISSLSAEVAQAYFNLRAFDARLQITENTIKSRQDAYDLRYKRFKGGVTSELDVRQAEVELANAQAARPDVQRSIANAEGALSILTGQSPKALIEGKLERGLAIGYISLPPAIPAELSSDLLLRRPDIAQAEASLRANRARVEAARAAYLPRISLTGLLGVESNQLGNLFNSGARTWSFAGNLAMPLFDNGLTAAQVDQAKARERQATAAYQLAIQNAFAETRTSLTANQVIGNKVSAVQTQVDALNRQLKLATLRYDNGFSSYLEVLDAERNLFDAQIALINTQRDQLNYRVELFKVLGGGWDKTAAAKAQ</sequence>
<dbReference type="PANTHER" id="PTHR30203:SF30">
    <property type="entry name" value="OUTER MEMBRANE PROTEIN-RELATED"/>
    <property type="match status" value="1"/>
</dbReference>
<dbReference type="InterPro" id="IPR010131">
    <property type="entry name" value="MdtP/NodT-like"/>
</dbReference>
<comment type="similarity">
    <text evidence="1 2">Belongs to the outer membrane factor (OMF) (TC 1.B.17) family.</text>
</comment>
<keyword evidence="2" id="KW-0472">Membrane</keyword>
<evidence type="ECO:0000313" key="3">
    <source>
        <dbReference type="EMBL" id="QLI82961.1"/>
    </source>
</evidence>
<name>A0A7D5Z6L6_9NEIS</name>
<accession>A0A7D5Z6L6</accession>
<dbReference type="GO" id="GO:0005886">
    <property type="term" value="C:plasma membrane"/>
    <property type="evidence" value="ECO:0007669"/>
    <property type="project" value="UniProtKB-SubCell"/>
</dbReference>
<organism evidence="3 4">
    <name type="scientific">Chitinibacter fontanus</name>
    <dbReference type="NCBI Taxonomy" id="1737446"/>
    <lineage>
        <taxon>Bacteria</taxon>
        <taxon>Pseudomonadati</taxon>
        <taxon>Pseudomonadota</taxon>
        <taxon>Betaproteobacteria</taxon>
        <taxon>Neisseriales</taxon>
        <taxon>Chitinibacteraceae</taxon>
        <taxon>Chitinibacter</taxon>
    </lineage>
</organism>
<dbReference type="GO" id="GO:0015562">
    <property type="term" value="F:efflux transmembrane transporter activity"/>
    <property type="evidence" value="ECO:0007669"/>
    <property type="project" value="InterPro"/>
</dbReference>
<dbReference type="Gene3D" id="2.20.200.10">
    <property type="entry name" value="Outer membrane efflux proteins (OEP)"/>
    <property type="match status" value="1"/>
</dbReference>
<dbReference type="AlphaFoldDB" id="A0A7D5Z6L6"/>
<dbReference type="EMBL" id="CP058952">
    <property type="protein sequence ID" value="QLI82961.1"/>
    <property type="molecule type" value="Genomic_DNA"/>
</dbReference>
<dbReference type="InterPro" id="IPR003423">
    <property type="entry name" value="OMP_efflux"/>
</dbReference>
<reference evidence="3 4" key="1">
    <citation type="journal article" date="2016" name="Int. J. Syst. Evol. Microbiol.">
        <title>Chitinibacter fontanus sp. nov., isolated from a spring.</title>
        <authorList>
            <person name="Sheu S.Y."/>
            <person name="Li Y.S."/>
            <person name="Young C.C."/>
            <person name="Chen W.M."/>
        </authorList>
    </citation>
    <scope>NUCLEOTIDE SEQUENCE [LARGE SCALE GENOMIC DNA]</scope>
    <source>
        <strain evidence="3 4">STM-7</strain>
    </source>
</reference>
<evidence type="ECO:0000256" key="2">
    <source>
        <dbReference type="RuleBase" id="RU362097"/>
    </source>
</evidence>
<gene>
    <name evidence="3" type="ORF">HZU75_16335</name>
</gene>
<dbReference type="Pfam" id="PF02321">
    <property type="entry name" value="OEP"/>
    <property type="match status" value="2"/>
</dbReference>
<feature type="signal peptide" evidence="2">
    <location>
        <begin position="1"/>
        <end position="18"/>
    </location>
</feature>
<dbReference type="Gene3D" id="1.20.1600.10">
    <property type="entry name" value="Outer membrane efflux proteins (OEP)"/>
    <property type="match status" value="1"/>
</dbReference>
<protein>
    <submittedName>
        <fullName evidence="3">Efflux transporter outer membrane subunit</fullName>
    </submittedName>
</protein>
<dbReference type="SUPFAM" id="SSF56954">
    <property type="entry name" value="Outer membrane efflux proteins (OEP)"/>
    <property type="match status" value="1"/>
</dbReference>
<dbReference type="RefSeq" id="WP_180307034.1">
    <property type="nucleotide sequence ID" value="NZ_CP058952.1"/>
</dbReference>
<dbReference type="Proteomes" id="UP000510822">
    <property type="component" value="Chromosome"/>
</dbReference>
<dbReference type="NCBIfam" id="TIGR01845">
    <property type="entry name" value="outer_NodT"/>
    <property type="match status" value="1"/>
</dbReference>
<dbReference type="KEGG" id="cfon:HZU75_16335"/>
<feature type="chain" id="PRO_5029039298" evidence="2">
    <location>
        <begin position="19"/>
        <end position="465"/>
    </location>
</feature>
<keyword evidence="2" id="KW-0732">Signal</keyword>
<keyword evidence="2" id="KW-1134">Transmembrane beta strand</keyword>
<keyword evidence="2" id="KW-0812">Transmembrane</keyword>
<evidence type="ECO:0000313" key="4">
    <source>
        <dbReference type="Proteomes" id="UP000510822"/>
    </source>
</evidence>
<dbReference type="PANTHER" id="PTHR30203">
    <property type="entry name" value="OUTER MEMBRANE CATION EFFLUX PROTEIN"/>
    <property type="match status" value="1"/>
</dbReference>